<evidence type="ECO:0000256" key="1">
    <source>
        <dbReference type="SAM" id="Phobius"/>
    </source>
</evidence>
<keyword evidence="1" id="KW-1133">Transmembrane helix</keyword>
<dbReference type="RefSeq" id="WP_258434873.1">
    <property type="nucleotide sequence ID" value="NZ_JANSGW010000053.1"/>
</dbReference>
<accession>A0AAP3GCN7</accession>
<evidence type="ECO:0000313" key="2">
    <source>
        <dbReference type="EMBL" id="MCZ0810062.1"/>
    </source>
</evidence>
<keyword evidence="1" id="KW-0812">Transmembrane</keyword>
<keyword evidence="1" id="KW-0472">Membrane</keyword>
<proteinExistence type="predicted"/>
<protein>
    <submittedName>
        <fullName evidence="2">DUF6042 family protein</fullName>
    </submittedName>
</protein>
<dbReference type="InterPro" id="IPR046105">
    <property type="entry name" value="DUF6042"/>
</dbReference>
<sequence>MTLFTTSTADVDEGTFPSPNGFYNKGWGRYVPIAFPLLVSFISMYSVQKKSREEMTQLIKLDVLTFNTKRNPLFFDFDAKRPTFKTGNEREEWLENFKRELRIKEIFERSGFKYPRTIEEGIDLLIAFGIVVEVGGRLDVVIDPFPDPSDVLQLDRDELRVLERVRIGWGER</sequence>
<comment type="caution">
    <text evidence="2">The sequence shown here is derived from an EMBL/GenBank/DDBJ whole genome shotgun (WGS) entry which is preliminary data.</text>
</comment>
<dbReference type="Pfam" id="PF19508">
    <property type="entry name" value="DUF6042"/>
    <property type="match status" value="1"/>
</dbReference>
<evidence type="ECO:0000313" key="3">
    <source>
        <dbReference type="Proteomes" id="UP001077662"/>
    </source>
</evidence>
<name>A0AAP3GCN7_BRELA</name>
<dbReference type="EMBL" id="JAPTNE010000053">
    <property type="protein sequence ID" value="MCZ0810062.1"/>
    <property type="molecule type" value="Genomic_DNA"/>
</dbReference>
<gene>
    <name evidence="2" type="ORF">O0554_24780</name>
</gene>
<dbReference type="Proteomes" id="UP001077662">
    <property type="component" value="Unassembled WGS sequence"/>
</dbReference>
<feature type="transmembrane region" description="Helical" evidence="1">
    <location>
        <begin position="27"/>
        <end position="47"/>
    </location>
</feature>
<reference evidence="2" key="1">
    <citation type="submission" date="2022-09" db="EMBL/GenBank/DDBJ databases">
        <title>Genome analysis and characterization of larvicidal activity of Brevibacillus strains.</title>
        <authorList>
            <person name="Patrusheva E.V."/>
            <person name="Izotova A.O."/>
            <person name="Toshchakov S.V."/>
            <person name="Sineoky S.P."/>
        </authorList>
    </citation>
    <scope>NUCLEOTIDE SEQUENCE</scope>
    <source>
        <strain evidence="2">VKPM_B-13247</strain>
    </source>
</reference>
<organism evidence="2 3">
    <name type="scientific">Brevibacillus laterosporus</name>
    <name type="common">Bacillus laterosporus</name>
    <dbReference type="NCBI Taxonomy" id="1465"/>
    <lineage>
        <taxon>Bacteria</taxon>
        <taxon>Bacillati</taxon>
        <taxon>Bacillota</taxon>
        <taxon>Bacilli</taxon>
        <taxon>Bacillales</taxon>
        <taxon>Paenibacillaceae</taxon>
        <taxon>Brevibacillus</taxon>
    </lineage>
</organism>
<dbReference type="AlphaFoldDB" id="A0AAP3GCN7"/>